<feature type="domain" description="Protein kinase" evidence="18">
    <location>
        <begin position="533"/>
        <end position="792"/>
    </location>
</feature>
<feature type="binding site" evidence="15">
    <location>
        <position position="561"/>
    </location>
    <ligand>
        <name>ATP</name>
        <dbReference type="ChEBI" id="CHEBI:30616"/>
    </ligand>
</feature>
<keyword evidence="4" id="KW-0723">Serine/threonine-protein kinase</keyword>
<evidence type="ECO:0000259" key="18">
    <source>
        <dbReference type="PROSITE" id="PS50011"/>
    </source>
</evidence>
<dbReference type="GO" id="GO:0051707">
    <property type="term" value="P:response to other organism"/>
    <property type="evidence" value="ECO:0007669"/>
    <property type="project" value="UniProtKB-ARBA"/>
</dbReference>
<dbReference type="FunFam" id="3.30.200.20:FF:001238">
    <property type="entry name" value="Os08g0179000 protein"/>
    <property type="match status" value="1"/>
</dbReference>
<keyword evidence="16" id="KW-1133">Transmembrane helix</keyword>
<dbReference type="SMART" id="SM00108">
    <property type="entry name" value="B_lectin"/>
    <property type="match status" value="1"/>
</dbReference>
<evidence type="ECO:0000256" key="5">
    <source>
        <dbReference type="ARBA" id="ARBA00022679"/>
    </source>
</evidence>
<dbReference type="InterPro" id="IPR008271">
    <property type="entry name" value="Ser/Thr_kinase_AS"/>
</dbReference>
<dbReference type="FunFam" id="3.30.200.20:FF:000910">
    <property type="entry name" value="Cysteine-rich receptor-like protein kinase 11"/>
    <property type="match status" value="1"/>
</dbReference>
<dbReference type="Gene3D" id="3.30.200.20">
    <property type="entry name" value="Phosphorylase Kinase, domain 1"/>
    <property type="match status" value="2"/>
</dbReference>
<keyword evidence="22" id="KW-1185">Reference proteome</keyword>
<dbReference type="PROSITE" id="PS50927">
    <property type="entry name" value="BULB_LECTIN"/>
    <property type="match status" value="1"/>
</dbReference>
<dbReference type="Pfam" id="PF00954">
    <property type="entry name" value="S_locus_glycop"/>
    <property type="match status" value="1"/>
</dbReference>
<dbReference type="Gramene" id="AET2Gv21175800.4">
    <property type="protein sequence ID" value="AET2Gv21175800.4"/>
    <property type="gene ID" value="AET2Gv21175800"/>
</dbReference>
<evidence type="ECO:0000256" key="13">
    <source>
        <dbReference type="ARBA" id="ARBA00047899"/>
    </source>
</evidence>
<keyword evidence="7 15" id="KW-0547">Nucleotide-binding</keyword>
<dbReference type="GO" id="GO:0048544">
    <property type="term" value="P:recognition of pollen"/>
    <property type="evidence" value="ECO:0007669"/>
    <property type="project" value="InterPro"/>
</dbReference>
<evidence type="ECO:0000259" key="19">
    <source>
        <dbReference type="PROSITE" id="PS50927"/>
    </source>
</evidence>
<dbReference type="InterPro" id="IPR003609">
    <property type="entry name" value="Pan_app"/>
</dbReference>
<dbReference type="PROSITE" id="PS50011">
    <property type="entry name" value="PROTEIN_KINASE_DOM"/>
    <property type="match status" value="1"/>
</dbReference>
<evidence type="ECO:0000256" key="8">
    <source>
        <dbReference type="ARBA" id="ARBA00022777"/>
    </source>
</evidence>
<reference evidence="22" key="2">
    <citation type="journal article" date="2017" name="Nat. Plants">
        <title>The Aegilops tauschii genome reveals multiple impacts of transposons.</title>
        <authorList>
            <person name="Zhao G."/>
            <person name="Zou C."/>
            <person name="Li K."/>
            <person name="Wang K."/>
            <person name="Li T."/>
            <person name="Gao L."/>
            <person name="Zhang X."/>
            <person name="Wang H."/>
            <person name="Yang Z."/>
            <person name="Liu X."/>
            <person name="Jiang W."/>
            <person name="Mao L."/>
            <person name="Kong X."/>
            <person name="Jiao Y."/>
            <person name="Jia J."/>
        </authorList>
    </citation>
    <scope>NUCLEOTIDE SEQUENCE [LARGE SCALE GENOMIC DNA]</scope>
    <source>
        <strain evidence="22">cv. AL8/78</strain>
    </source>
</reference>
<dbReference type="InterPro" id="IPR000719">
    <property type="entry name" value="Prot_kinase_dom"/>
</dbReference>
<dbReference type="FunFam" id="1.10.510.10:FF:000060">
    <property type="entry name" value="G-type lectin S-receptor-like serine/threonine-protein kinase"/>
    <property type="match status" value="1"/>
</dbReference>
<dbReference type="CDD" id="cd00028">
    <property type="entry name" value="B_lectin"/>
    <property type="match status" value="1"/>
</dbReference>
<dbReference type="EC" id="2.7.11.1" evidence="2"/>
<evidence type="ECO:0000256" key="11">
    <source>
        <dbReference type="ARBA" id="ARBA00023170"/>
    </source>
</evidence>
<evidence type="ECO:0000256" key="10">
    <source>
        <dbReference type="ARBA" id="ARBA00023157"/>
    </source>
</evidence>
<dbReference type="GO" id="GO:0005886">
    <property type="term" value="C:plasma membrane"/>
    <property type="evidence" value="ECO:0007669"/>
    <property type="project" value="UniProtKB-SubCell"/>
</dbReference>
<feature type="domain" description="Apple" evidence="20">
    <location>
        <begin position="357"/>
        <end position="443"/>
    </location>
</feature>
<dbReference type="PROSITE" id="PS00108">
    <property type="entry name" value="PROTEIN_KINASE_ST"/>
    <property type="match status" value="1"/>
</dbReference>
<keyword evidence="10" id="KW-1015">Disulfide bond</keyword>
<evidence type="ECO:0000256" key="12">
    <source>
        <dbReference type="ARBA" id="ARBA00023180"/>
    </source>
</evidence>
<proteinExistence type="predicted"/>
<dbReference type="Proteomes" id="UP000015105">
    <property type="component" value="Chromosome 2D"/>
</dbReference>
<sequence>ARLRTATMFLNLRLMLVSVLFLSLGSTSARGVASLDTLNDGRRNITDGQMLVSAGGSFTLGFFSPGELNRRYVGIWFSASMDAVVWVANRDSPLNDTAGVLEIDGAGRLFLLDGSGLTVWSSNTTTGGSGTPSSAAAQLLESGNLVVVRDDDESNGAVLWQSFDHPSNTLIAGMRLGRNPQTGAEWSLRSWRSPDNPATGDCRRAMNTRGLPDCVSWRGDAKKYRTGPWNGLWFSGVPEMASYSDMFTNQVVVRPDEVAYVFNATAAAPFSRLVLSEAGVIQRLAWDGGSRVWNVFAQAPRDVCDDYAKCSAFGLCNVNTAATLFCGCVQGYVPVSPAHWSMREAAAGCRRSTPLDCRDGGATTDGFAVVSGVKLPDTDNATVDVGATLEACRARCLATCSCVAFAAADIRGGGGGSGCVIWAGDIVDVRYVDKGQDLYVRLAKSELAAANKKRGSMLKILLPVTACLLVLMCSIFLVWICKFRGRISECNRRNRDNQAKSILRGASNQLIGDENIELPLVSFKDIVAATNDFSNENMLGQGGFGKVYKGILEDDKEVAIKRLSKSSGQGAEEFRNEVVLIAKLQHRNLVRLLDAASKYVLDWPTRFQIIKGVARGLLYLHQDSRLTIIHRDLKSSNILLDVDMSPKISDFGMARIFGRDQQEANTNRVVGTYGYMSPEYAMDGAFSVKSDTYSFGVLLLEIISGLKISLPHLSEFPNLLAYAWNLWNDGKPMDMVDSSIADNCSPTEVLRCIHIGLLCVQDNPYNRPLMSSVVFMLENETTELSTPRQPVYFAYRNSEAKETGENSRTRLTGKEKLLPVAWKNPHGCVLDKKTSPGTLEGGNEVAVKRLSKSSGQGIVEFKNEVVLIAKLQHKNLVRLLGCCIHEDEKLLIYEYLANKSLDAFLFGAFSVKSDTYSFGVLLLEIVSGMKISSPQLNMEFCSLISYAWRLWEDGKATELVDSSIAASCPLHEVVRCIHVGLLCVQDHPNDRPLMSSVMFMLENESAVLAPPKHPVYFALGNYEGEEAREGMSSANEMSMTTLKGR</sequence>
<evidence type="ECO:0000256" key="9">
    <source>
        <dbReference type="ARBA" id="ARBA00022840"/>
    </source>
</evidence>
<evidence type="ECO:0000256" key="2">
    <source>
        <dbReference type="ARBA" id="ARBA00012513"/>
    </source>
</evidence>
<dbReference type="Gene3D" id="2.90.10.10">
    <property type="entry name" value="Bulb-type lectin domain"/>
    <property type="match status" value="1"/>
</dbReference>
<feature type="transmembrane region" description="Helical" evidence="16">
    <location>
        <begin position="460"/>
        <end position="480"/>
    </location>
</feature>
<dbReference type="SUPFAM" id="SSF51110">
    <property type="entry name" value="alpha-D-mannose-specific plant lectins"/>
    <property type="match status" value="1"/>
</dbReference>
<feature type="signal peptide" evidence="17">
    <location>
        <begin position="1"/>
        <end position="29"/>
    </location>
</feature>
<dbReference type="PANTHER" id="PTHR27002">
    <property type="entry name" value="RECEPTOR-LIKE SERINE/THREONINE-PROTEIN KINASE SD1-8"/>
    <property type="match status" value="1"/>
</dbReference>
<dbReference type="InterPro" id="IPR017441">
    <property type="entry name" value="Protein_kinase_ATP_BS"/>
</dbReference>
<keyword evidence="9 15" id="KW-0067">ATP-binding</keyword>
<dbReference type="AlphaFoldDB" id="A0A453DBK6"/>
<evidence type="ECO:0000256" key="3">
    <source>
        <dbReference type="ARBA" id="ARBA00022475"/>
    </source>
</evidence>
<dbReference type="CDD" id="cd01098">
    <property type="entry name" value="PAN_AP_plant"/>
    <property type="match status" value="1"/>
</dbReference>
<dbReference type="Gene3D" id="1.10.510.10">
    <property type="entry name" value="Transferase(Phosphotransferase) domain 1"/>
    <property type="match status" value="2"/>
</dbReference>
<evidence type="ECO:0000313" key="22">
    <source>
        <dbReference type="Proteomes" id="UP000015105"/>
    </source>
</evidence>
<dbReference type="GO" id="GO:0004674">
    <property type="term" value="F:protein serine/threonine kinase activity"/>
    <property type="evidence" value="ECO:0007669"/>
    <property type="project" value="UniProtKB-KW"/>
</dbReference>
<dbReference type="FunFam" id="2.90.10.10:FF:000005">
    <property type="entry name" value="G-type lectin S-receptor-like serine/threonine-protein kinase"/>
    <property type="match status" value="1"/>
</dbReference>
<evidence type="ECO:0000256" key="14">
    <source>
        <dbReference type="ARBA" id="ARBA00048679"/>
    </source>
</evidence>
<organism evidence="21 22">
    <name type="scientific">Aegilops tauschii subsp. strangulata</name>
    <name type="common">Goatgrass</name>
    <dbReference type="NCBI Taxonomy" id="200361"/>
    <lineage>
        <taxon>Eukaryota</taxon>
        <taxon>Viridiplantae</taxon>
        <taxon>Streptophyta</taxon>
        <taxon>Embryophyta</taxon>
        <taxon>Tracheophyta</taxon>
        <taxon>Spermatophyta</taxon>
        <taxon>Magnoliopsida</taxon>
        <taxon>Liliopsida</taxon>
        <taxon>Poales</taxon>
        <taxon>Poaceae</taxon>
        <taxon>BOP clade</taxon>
        <taxon>Pooideae</taxon>
        <taxon>Triticodae</taxon>
        <taxon>Triticeae</taxon>
        <taxon>Triticinae</taxon>
        <taxon>Aegilops</taxon>
    </lineage>
</organism>
<dbReference type="PROSITE" id="PS00107">
    <property type="entry name" value="PROTEIN_KINASE_ATP"/>
    <property type="match status" value="1"/>
</dbReference>
<dbReference type="PANTHER" id="PTHR27002:SF583">
    <property type="entry name" value="OS04G0632901 PROTEIN"/>
    <property type="match status" value="1"/>
</dbReference>
<evidence type="ECO:0000256" key="1">
    <source>
        <dbReference type="ARBA" id="ARBA00004251"/>
    </source>
</evidence>
<dbReference type="Pfam" id="PF00069">
    <property type="entry name" value="Pkinase"/>
    <property type="match status" value="1"/>
</dbReference>
<dbReference type="GO" id="GO:0005524">
    <property type="term" value="F:ATP binding"/>
    <property type="evidence" value="ECO:0007669"/>
    <property type="project" value="UniProtKB-UniRule"/>
</dbReference>
<reference evidence="21" key="5">
    <citation type="journal article" date="2021" name="G3 (Bethesda)">
        <title>Aegilops tauschii genome assembly Aet v5.0 features greater sequence contiguity and improved annotation.</title>
        <authorList>
            <person name="Wang L."/>
            <person name="Zhu T."/>
            <person name="Rodriguez J.C."/>
            <person name="Deal K.R."/>
            <person name="Dubcovsky J."/>
            <person name="McGuire P.E."/>
            <person name="Lux T."/>
            <person name="Spannagl M."/>
            <person name="Mayer K.F.X."/>
            <person name="Baldrich P."/>
            <person name="Meyers B.C."/>
            <person name="Huo N."/>
            <person name="Gu Y.Q."/>
            <person name="Zhou H."/>
            <person name="Devos K.M."/>
            <person name="Bennetzen J.L."/>
            <person name="Unver T."/>
            <person name="Budak H."/>
            <person name="Gulick P.J."/>
            <person name="Galiba G."/>
            <person name="Kalapos B."/>
            <person name="Nelson D.R."/>
            <person name="Li P."/>
            <person name="You F.M."/>
            <person name="Luo M.C."/>
            <person name="Dvorak J."/>
        </authorList>
    </citation>
    <scope>NUCLEOTIDE SEQUENCE [LARGE SCALE GENOMIC DNA]</scope>
    <source>
        <strain evidence="21">cv. AL8/78</strain>
    </source>
</reference>
<keyword evidence="16" id="KW-0472">Membrane</keyword>
<evidence type="ECO:0000256" key="15">
    <source>
        <dbReference type="PROSITE-ProRule" id="PRU10141"/>
    </source>
</evidence>
<dbReference type="SMART" id="SM00220">
    <property type="entry name" value="S_TKc"/>
    <property type="match status" value="1"/>
</dbReference>
<comment type="catalytic activity">
    <reaction evidence="14">
        <text>L-seryl-[protein] + ATP = O-phospho-L-seryl-[protein] + ADP + H(+)</text>
        <dbReference type="Rhea" id="RHEA:17989"/>
        <dbReference type="Rhea" id="RHEA-COMP:9863"/>
        <dbReference type="Rhea" id="RHEA-COMP:11604"/>
        <dbReference type="ChEBI" id="CHEBI:15378"/>
        <dbReference type="ChEBI" id="CHEBI:29999"/>
        <dbReference type="ChEBI" id="CHEBI:30616"/>
        <dbReference type="ChEBI" id="CHEBI:83421"/>
        <dbReference type="ChEBI" id="CHEBI:456216"/>
        <dbReference type="EC" id="2.7.11.1"/>
    </reaction>
</comment>
<dbReference type="STRING" id="200361.A0A453DBK6"/>
<keyword evidence="6 17" id="KW-0732">Signal</keyword>
<keyword evidence="8" id="KW-0418">Kinase</keyword>
<dbReference type="InterPro" id="IPR036426">
    <property type="entry name" value="Bulb-type_lectin_dom_sf"/>
</dbReference>
<evidence type="ECO:0000256" key="17">
    <source>
        <dbReference type="SAM" id="SignalP"/>
    </source>
</evidence>
<dbReference type="FunFam" id="1.10.510.10:FF:001722">
    <property type="entry name" value="G-type lectin S-receptor-like serine/threonine-protein kinase B120"/>
    <property type="match status" value="1"/>
</dbReference>
<keyword evidence="16" id="KW-0812">Transmembrane</keyword>
<evidence type="ECO:0000256" key="16">
    <source>
        <dbReference type="SAM" id="Phobius"/>
    </source>
</evidence>
<feature type="domain" description="Bulb-type lectin" evidence="19">
    <location>
        <begin position="36"/>
        <end position="160"/>
    </location>
</feature>
<dbReference type="Pfam" id="PF07714">
    <property type="entry name" value="PK_Tyr_Ser-Thr"/>
    <property type="match status" value="2"/>
</dbReference>
<accession>A0A453DBK6</accession>
<evidence type="ECO:0000256" key="6">
    <source>
        <dbReference type="ARBA" id="ARBA00022729"/>
    </source>
</evidence>
<name>A0A453DBK6_AEGTS</name>
<dbReference type="SMART" id="SM00473">
    <property type="entry name" value="PAN_AP"/>
    <property type="match status" value="1"/>
</dbReference>
<evidence type="ECO:0000256" key="7">
    <source>
        <dbReference type="ARBA" id="ARBA00022741"/>
    </source>
</evidence>
<keyword evidence="11" id="KW-0675">Receptor</keyword>
<reference evidence="21" key="3">
    <citation type="journal article" date="2017" name="Nature">
        <title>Genome sequence of the progenitor of the wheat D genome Aegilops tauschii.</title>
        <authorList>
            <person name="Luo M.C."/>
            <person name="Gu Y.Q."/>
            <person name="Puiu D."/>
            <person name="Wang H."/>
            <person name="Twardziok S.O."/>
            <person name="Deal K.R."/>
            <person name="Huo N."/>
            <person name="Zhu T."/>
            <person name="Wang L."/>
            <person name="Wang Y."/>
            <person name="McGuire P.E."/>
            <person name="Liu S."/>
            <person name="Long H."/>
            <person name="Ramasamy R.K."/>
            <person name="Rodriguez J.C."/>
            <person name="Van S.L."/>
            <person name="Yuan L."/>
            <person name="Wang Z."/>
            <person name="Xia Z."/>
            <person name="Xiao L."/>
            <person name="Anderson O.D."/>
            <person name="Ouyang S."/>
            <person name="Liang Y."/>
            <person name="Zimin A.V."/>
            <person name="Pertea G."/>
            <person name="Qi P."/>
            <person name="Bennetzen J.L."/>
            <person name="Dai X."/>
            <person name="Dawson M.W."/>
            <person name="Muller H.G."/>
            <person name="Kugler K."/>
            <person name="Rivarola-Duarte L."/>
            <person name="Spannagl M."/>
            <person name="Mayer K.F.X."/>
            <person name="Lu F.H."/>
            <person name="Bevan M.W."/>
            <person name="Leroy P."/>
            <person name="Li P."/>
            <person name="You F.M."/>
            <person name="Sun Q."/>
            <person name="Liu Z."/>
            <person name="Lyons E."/>
            <person name="Wicker T."/>
            <person name="Salzberg S.L."/>
            <person name="Devos K.M."/>
            <person name="Dvorak J."/>
        </authorList>
    </citation>
    <scope>NUCLEOTIDE SEQUENCE [LARGE SCALE GENOMIC DNA]</scope>
    <source>
        <strain evidence="21">cv. AL8/78</strain>
    </source>
</reference>
<dbReference type="PROSITE" id="PS50948">
    <property type="entry name" value="PAN"/>
    <property type="match status" value="1"/>
</dbReference>
<feature type="chain" id="PRO_5019071184" description="non-specific serine/threonine protein kinase" evidence="17">
    <location>
        <begin position="30"/>
        <end position="1045"/>
    </location>
</feature>
<reference evidence="21" key="4">
    <citation type="submission" date="2019-03" db="UniProtKB">
        <authorList>
            <consortium name="EnsemblPlants"/>
        </authorList>
    </citation>
    <scope>IDENTIFICATION</scope>
</reference>
<keyword evidence="12" id="KW-0325">Glycoprotein</keyword>
<comment type="catalytic activity">
    <reaction evidence="13">
        <text>L-threonyl-[protein] + ATP = O-phospho-L-threonyl-[protein] + ADP + H(+)</text>
        <dbReference type="Rhea" id="RHEA:46608"/>
        <dbReference type="Rhea" id="RHEA-COMP:11060"/>
        <dbReference type="Rhea" id="RHEA-COMP:11605"/>
        <dbReference type="ChEBI" id="CHEBI:15378"/>
        <dbReference type="ChEBI" id="CHEBI:30013"/>
        <dbReference type="ChEBI" id="CHEBI:30616"/>
        <dbReference type="ChEBI" id="CHEBI:61977"/>
        <dbReference type="ChEBI" id="CHEBI:456216"/>
        <dbReference type="EC" id="2.7.11.1"/>
    </reaction>
</comment>
<dbReference type="Pfam" id="PF08276">
    <property type="entry name" value="PAN_2"/>
    <property type="match status" value="1"/>
</dbReference>
<dbReference type="InterPro" id="IPR001245">
    <property type="entry name" value="Ser-Thr/Tyr_kinase_cat_dom"/>
</dbReference>
<keyword evidence="3" id="KW-1003">Cell membrane</keyword>
<reference evidence="22" key="1">
    <citation type="journal article" date="2014" name="Science">
        <title>Ancient hybridizations among the ancestral genomes of bread wheat.</title>
        <authorList>
            <consortium name="International Wheat Genome Sequencing Consortium,"/>
            <person name="Marcussen T."/>
            <person name="Sandve S.R."/>
            <person name="Heier L."/>
            <person name="Spannagl M."/>
            <person name="Pfeifer M."/>
            <person name="Jakobsen K.S."/>
            <person name="Wulff B.B."/>
            <person name="Steuernagel B."/>
            <person name="Mayer K.F."/>
            <person name="Olsen O.A."/>
        </authorList>
    </citation>
    <scope>NUCLEOTIDE SEQUENCE [LARGE SCALE GENOMIC DNA]</scope>
    <source>
        <strain evidence="22">cv. AL8/78</strain>
    </source>
</reference>
<dbReference type="InterPro" id="IPR000858">
    <property type="entry name" value="S_locus_glycoprot_dom"/>
</dbReference>
<keyword evidence="5" id="KW-0808">Transferase</keyword>
<comment type="subcellular location">
    <subcellularLocation>
        <location evidence="1">Cell membrane</location>
        <topology evidence="1">Single-pass type I membrane protein</topology>
    </subcellularLocation>
</comment>
<dbReference type="EnsemblPlants" id="AET2Gv21175800.4">
    <property type="protein sequence ID" value="AET2Gv21175800.4"/>
    <property type="gene ID" value="AET2Gv21175800"/>
</dbReference>
<evidence type="ECO:0000256" key="4">
    <source>
        <dbReference type="ARBA" id="ARBA00022527"/>
    </source>
</evidence>
<protein>
    <recommendedName>
        <fullName evidence="2">non-specific serine/threonine protein kinase</fullName>
        <ecNumber evidence="2">2.7.11.1</ecNumber>
    </recommendedName>
</protein>
<evidence type="ECO:0000259" key="20">
    <source>
        <dbReference type="PROSITE" id="PS50948"/>
    </source>
</evidence>
<evidence type="ECO:0000313" key="21">
    <source>
        <dbReference type="EnsemblPlants" id="AET2Gv21175800.4"/>
    </source>
</evidence>
<dbReference type="InterPro" id="IPR011009">
    <property type="entry name" value="Kinase-like_dom_sf"/>
</dbReference>
<dbReference type="SUPFAM" id="SSF56112">
    <property type="entry name" value="Protein kinase-like (PK-like)"/>
    <property type="match status" value="2"/>
</dbReference>
<dbReference type="Pfam" id="PF01453">
    <property type="entry name" value="B_lectin"/>
    <property type="match status" value="1"/>
</dbReference>
<dbReference type="InterPro" id="IPR001480">
    <property type="entry name" value="Bulb-type_lectin_dom"/>
</dbReference>